<name>A0A6C2YWQ7_9BACT</name>
<dbReference type="RefSeq" id="WP_162660386.1">
    <property type="nucleotide sequence ID" value="NZ_LR593887.1"/>
</dbReference>
<dbReference type="AlphaFoldDB" id="A0A6C2YWQ7"/>
<keyword evidence="2" id="KW-1185">Reference proteome</keyword>
<gene>
    <name evidence="1" type="ORF">GMBLW1_39010</name>
</gene>
<organism evidence="1">
    <name type="scientific">Tuwongella immobilis</name>
    <dbReference type="NCBI Taxonomy" id="692036"/>
    <lineage>
        <taxon>Bacteria</taxon>
        <taxon>Pseudomonadati</taxon>
        <taxon>Planctomycetota</taxon>
        <taxon>Planctomycetia</taxon>
        <taxon>Gemmatales</taxon>
        <taxon>Gemmataceae</taxon>
        <taxon>Tuwongella</taxon>
    </lineage>
</organism>
<sequence length="159" mass="18297">MHPRTTATLEKLEKADWFVSVGAKDATAAVVLSSWGEAIEHCSSAEWENLGLEAANQYRERLLERAKDRYNQWNDLVAQLKPVTEALVRRKIEAVVRENDLPKVFEDTVQWDILHICMEAEYADVYPPGYYASQAYWYVKGHFPCGWEGDFPNGKIIIF</sequence>
<dbReference type="EMBL" id="LR593887">
    <property type="protein sequence ID" value="VTS07940.1"/>
    <property type="molecule type" value="Genomic_DNA"/>
</dbReference>
<reference evidence="1" key="1">
    <citation type="submission" date="2019-04" db="EMBL/GenBank/DDBJ databases">
        <authorList>
            <consortium name="Science for Life Laboratories"/>
        </authorList>
    </citation>
    <scope>NUCLEOTIDE SEQUENCE</scope>
    <source>
        <strain evidence="1">MBLW1</strain>
    </source>
</reference>
<evidence type="ECO:0000313" key="2">
    <source>
        <dbReference type="Proteomes" id="UP000464378"/>
    </source>
</evidence>
<dbReference type="EMBL" id="LR586016">
    <property type="protein sequence ID" value="VIP05292.1"/>
    <property type="molecule type" value="Genomic_DNA"/>
</dbReference>
<dbReference type="InParanoid" id="A0A6C2YWQ7"/>
<dbReference type="Proteomes" id="UP000464378">
    <property type="component" value="Chromosome"/>
</dbReference>
<protein>
    <submittedName>
        <fullName evidence="1">Uncharacterized protein</fullName>
    </submittedName>
</protein>
<evidence type="ECO:0000313" key="1">
    <source>
        <dbReference type="EMBL" id="VIP05292.1"/>
    </source>
</evidence>
<proteinExistence type="predicted"/>
<accession>A0A6C2YWQ7</accession>
<dbReference type="KEGG" id="tim:GMBLW1_39010"/>